<evidence type="ECO:0000313" key="3">
    <source>
        <dbReference type="EMBL" id="JAQ17412.1"/>
    </source>
</evidence>
<dbReference type="AlphaFoldDB" id="A0A0A9YG11"/>
<feature type="compositionally biased region" description="Basic and acidic residues" evidence="1">
    <location>
        <begin position="31"/>
        <end position="40"/>
    </location>
</feature>
<reference evidence="2" key="1">
    <citation type="journal article" date="2014" name="PLoS ONE">
        <title>Transcriptome-Based Identification of ABC Transporters in the Western Tarnished Plant Bug Lygus hesperus.</title>
        <authorList>
            <person name="Hull J.J."/>
            <person name="Chaney K."/>
            <person name="Geib S.M."/>
            <person name="Fabrick J.A."/>
            <person name="Brent C.S."/>
            <person name="Walsh D."/>
            <person name="Lavine L.C."/>
        </authorList>
    </citation>
    <scope>NUCLEOTIDE SEQUENCE</scope>
</reference>
<feature type="compositionally biased region" description="Polar residues" evidence="1">
    <location>
        <begin position="59"/>
        <end position="70"/>
    </location>
</feature>
<evidence type="ECO:0000313" key="2">
    <source>
        <dbReference type="EMBL" id="JAG30043.1"/>
    </source>
</evidence>
<feature type="compositionally biased region" description="Polar residues" evidence="1">
    <location>
        <begin position="167"/>
        <end position="177"/>
    </location>
</feature>
<evidence type="ECO:0000256" key="1">
    <source>
        <dbReference type="SAM" id="MobiDB-lite"/>
    </source>
</evidence>
<gene>
    <name evidence="2" type="ORF">CM83_3889</name>
    <name evidence="3" type="ORF">g.96726</name>
</gene>
<feature type="compositionally biased region" description="Polar residues" evidence="1">
    <location>
        <begin position="107"/>
        <end position="124"/>
    </location>
</feature>
<feature type="region of interest" description="Disordered" evidence="1">
    <location>
        <begin position="139"/>
        <end position="177"/>
    </location>
</feature>
<accession>A0A0A9YG11</accession>
<feature type="compositionally biased region" description="Basic and acidic residues" evidence="1">
    <location>
        <begin position="47"/>
        <end position="58"/>
    </location>
</feature>
<feature type="compositionally biased region" description="Low complexity" evidence="1">
    <location>
        <begin position="79"/>
        <end position="106"/>
    </location>
</feature>
<name>A0A0A9YG11_LYGHE</name>
<reference evidence="2" key="2">
    <citation type="submission" date="2014-07" db="EMBL/GenBank/DDBJ databases">
        <authorList>
            <person name="Hull J."/>
        </authorList>
    </citation>
    <scope>NUCLEOTIDE SEQUENCE</scope>
</reference>
<proteinExistence type="predicted"/>
<dbReference type="EMBL" id="GDHC01001217">
    <property type="protein sequence ID" value="JAQ17412.1"/>
    <property type="molecule type" value="Transcribed_RNA"/>
</dbReference>
<feature type="region of interest" description="Disordered" evidence="1">
    <location>
        <begin position="31"/>
        <end position="124"/>
    </location>
</feature>
<protein>
    <submittedName>
        <fullName evidence="2">Uncharacterized protein</fullName>
    </submittedName>
</protein>
<organism evidence="2">
    <name type="scientific">Lygus hesperus</name>
    <name type="common">Western plant bug</name>
    <dbReference type="NCBI Taxonomy" id="30085"/>
    <lineage>
        <taxon>Eukaryota</taxon>
        <taxon>Metazoa</taxon>
        <taxon>Ecdysozoa</taxon>
        <taxon>Arthropoda</taxon>
        <taxon>Hexapoda</taxon>
        <taxon>Insecta</taxon>
        <taxon>Pterygota</taxon>
        <taxon>Neoptera</taxon>
        <taxon>Paraneoptera</taxon>
        <taxon>Hemiptera</taxon>
        <taxon>Heteroptera</taxon>
        <taxon>Panheteroptera</taxon>
        <taxon>Cimicomorpha</taxon>
        <taxon>Miridae</taxon>
        <taxon>Mirini</taxon>
        <taxon>Lygus</taxon>
    </lineage>
</organism>
<sequence length="177" mass="18677">MTELNSEHYGVDKLPTAKQLTMARKELEKRAAIEGAHVEDGSLESVKGQEKQQHDNTRNSKPPLTTTMTKTGAPRQRGTKSASAAAATTTQTTATTTSSKAAAASKRFSNTKPTVTQKTGLSTSAVATNNFDAANKVKGLQKKASTASSTRASSHRSLPHGVEGKENVTNTHVDPMA</sequence>
<reference evidence="3" key="3">
    <citation type="journal article" date="2016" name="Gigascience">
        <title>De novo construction of an expanded transcriptome assembly for the western tarnished plant bug, Lygus hesperus.</title>
        <authorList>
            <person name="Tassone E.E."/>
            <person name="Geib S.M."/>
            <person name="Hall B."/>
            <person name="Fabrick J.A."/>
            <person name="Brent C.S."/>
            <person name="Hull J.J."/>
        </authorList>
    </citation>
    <scope>NUCLEOTIDE SEQUENCE</scope>
</reference>
<dbReference type="EMBL" id="GBHO01013561">
    <property type="protein sequence ID" value="JAG30043.1"/>
    <property type="molecule type" value="Transcribed_RNA"/>
</dbReference>